<comment type="caution">
    <text evidence="2">The sequence shown here is derived from an EMBL/GenBank/DDBJ whole genome shotgun (WGS) entry which is preliminary data.</text>
</comment>
<dbReference type="Proteomes" id="UP000289738">
    <property type="component" value="Chromosome A10"/>
</dbReference>
<evidence type="ECO:0000313" key="2">
    <source>
        <dbReference type="EMBL" id="RYR33838.1"/>
    </source>
</evidence>
<dbReference type="STRING" id="3818.A0A445B593"/>
<sequence>MSLELLLDSYQVTPTNPNSPTPFSSSPVTELPSSSSQIAPFFSPLPPLVIPPPLIVASSSRFASRDLSLLILASFFSHYCLLWSHRLLCSLLCHRSLHRHLDPALPKNNDLSFGTFTVTDGFLEESREALAIAETDGCFSLWKLFSEEVVQIEVYITIISVLVQEFEESEDPENHFQALVSLAKEGIQKGNRRNYQEKYFKKYEEVLKENKAEVV</sequence>
<dbReference type="EMBL" id="SDMP01000010">
    <property type="protein sequence ID" value="RYR33838.1"/>
    <property type="molecule type" value="Genomic_DNA"/>
</dbReference>
<accession>A0A445B593</accession>
<protein>
    <submittedName>
        <fullName evidence="2">Uncharacterized protein</fullName>
    </submittedName>
</protein>
<proteinExistence type="predicted"/>
<reference evidence="2 3" key="1">
    <citation type="submission" date="2019-01" db="EMBL/GenBank/DDBJ databases">
        <title>Sequencing of cultivated peanut Arachis hypogaea provides insights into genome evolution and oil improvement.</title>
        <authorList>
            <person name="Chen X."/>
        </authorList>
    </citation>
    <scope>NUCLEOTIDE SEQUENCE [LARGE SCALE GENOMIC DNA]</scope>
    <source>
        <strain evidence="3">cv. Fuhuasheng</strain>
        <tissue evidence="2">Leaves</tissue>
    </source>
</reference>
<gene>
    <name evidence="2" type="ORF">Ahy_A10g048485</name>
</gene>
<evidence type="ECO:0000313" key="3">
    <source>
        <dbReference type="Proteomes" id="UP000289738"/>
    </source>
</evidence>
<dbReference type="AlphaFoldDB" id="A0A445B593"/>
<feature type="region of interest" description="Disordered" evidence="1">
    <location>
        <begin position="11"/>
        <end position="31"/>
    </location>
</feature>
<feature type="compositionally biased region" description="Low complexity" evidence="1">
    <location>
        <begin position="12"/>
        <end position="31"/>
    </location>
</feature>
<name>A0A445B593_ARAHY</name>
<evidence type="ECO:0000256" key="1">
    <source>
        <dbReference type="SAM" id="MobiDB-lite"/>
    </source>
</evidence>
<keyword evidence="3" id="KW-1185">Reference proteome</keyword>
<organism evidence="2 3">
    <name type="scientific">Arachis hypogaea</name>
    <name type="common">Peanut</name>
    <dbReference type="NCBI Taxonomy" id="3818"/>
    <lineage>
        <taxon>Eukaryota</taxon>
        <taxon>Viridiplantae</taxon>
        <taxon>Streptophyta</taxon>
        <taxon>Embryophyta</taxon>
        <taxon>Tracheophyta</taxon>
        <taxon>Spermatophyta</taxon>
        <taxon>Magnoliopsida</taxon>
        <taxon>eudicotyledons</taxon>
        <taxon>Gunneridae</taxon>
        <taxon>Pentapetalae</taxon>
        <taxon>rosids</taxon>
        <taxon>fabids</taxon>
        <taxon>Fabales</taxon>
        <taxon>Fabaceae</taxon>
        <taxon>Papilionoideae</taxon>
        <taxon>50 kb inversion clade</taxon>
        <taxon>dalbergioids sensu lato</taxon>
        <taxon>Dalbergieae</taxon>
        <taxon>Pterocarpus clade</taxon>
        <taxon>Arachis</taxon>
    </lineage>
</organism>